<evidence type="ECO:0000256" key="8">
    <source>
        <dbReference type="RuleBase" id="RU361142"/>
    </source>
</evidence>
<comment type="pathway">
    <text evidence="2 8">Protein modification; protein glycosylation.</text>
</comment>
<dbReference type="Pfam" id="PF23358">
    <property type="entry name" value="OST48_MD"/>
    <property type="match status" value="1"/>
</dbReference>
<feature type="signal peptide" evidence="8">
    <location>
        <begin position="1"/>
        <end position="22"/>
    </location>
</feature>
<organism evidence="11 12">
    <name type="scientific">Coemansia spiralis</name>
    <dbReference type="NCBI Taxonomy" id="417178"/>
    <lineage>
        <taxon>Eukaryota</taxon>
        <taxon>Fungi</taxon>
        <taxon>Fungi incertae sedis</taxon>
        <taxon>Zoopagomycota</taxon>
        <taxon>Kickxellomycotina</taxon>
        <taxon>Kickxellomycetes</taxon>
        <taxon>Kickxellales</taxon>
        <taxon>Kickxellaceae</taxon>
        <taxon>Coemansia</taxon>
    </lineage>
</organism>
<dbReference type="EMBL" id="JANBTW010000004">
    <property type="protein sequence ID" value="KAJ2680531.1"/>
    <property type="molecule type" value="Genomic_DNA"/>
</dbReference>
<evidence type="ECO:0000256" key="6">
    <source>
        <dbReference type="ARBA" id="ARBA00022989"/>
    </source>
</evidence>
<keyword evidence="6 8" id="KW-1133">Transmembrane helix</keyword>
<dbReference type="PANTHER" id="PTHR10830:SF0">
    <property type="entry name" value="DOLICHYL-DIPHOSPHOOLIGOSACCHARIDE--PROTEIN GLYCOSYLTRANSFERASE 48 KDA SUBUNIT"/>
    <property type="match status" value="1"/>
</dbReference>
<evidence type="ECO:0000256" key="4">
    <source>
        <dbReference type="ARBA" id="ARBA00022692"/>
    </source>
</evidence>
<evidence type="ECO:0000256" key="1">
    <source>
        <dbReference type="ARBA" id="ARBA00004479"/>
    </source>
</evidence>
<evidence type="ECO:0000313" key="12">
    <source>
        <dbReference type="Proteomes" id="UP001151518"/>
    </source>
</evidence>
<feature type="chain" id="PRO_5041017368" description="Dolichyl-diphosphooligosaccharide--protein glycosyltransferase subunit WBP1" evidence="8">
    <location>
        <begin position="23"/>
        <end position="448"/>
    </location>
</feature>
<keyword evidence="4 8" id="KW-0812">Transmembrane</keyword>
<evidence type="ECO:0000256" key="3">
    <source>
        <dbReference type="ARBA" id="ARBA00008743"/>
    </source>
</evidence>
<feature type="transmembrane region" description="Helical" evidence="8">
    <location>
        <begin position="410"/>
        <end position="432"/>
    </location>
</feature>
<keyword evidence="7 8" id="KW-0472">Membrane</keyword>
<dbReference type="AlphaFoldDB" id="A0A9W8GDX1"/>
<keyword evidence="11" id="KW-0808">Transferase</keyword>
<comment type="similarity">
    <text evidence="3 8">Belongs to the DDOST 48 kDa subunit family.</text>
</comment>
<keyword evidence="8" id="KW-0732">Signal</keyword>
<comment type="caution">
    <text evidence="11">The sequence shown here is derived from an EMBL/GenBank/DDBJ whole genome shotgun (WGS) entry which is preliminary data.</text>
</comment>
<sequence>MRVFASCVYLVLGGALLSITEAKSATGDRVLVLVPKAESSKEYSQVIASLDKRGFDVTLAQATNTSVSLHNYDRRSYDHAILLSPTTKKFGAALTVNDFIRFVDDGGNLIVAVSSELSDFHRKLSAQFGVEFEKRGMLAIDHINNLKEGNASDHTVIASNRFTDIPAVLSPQFVKADADPVYFKGIGHKYDAKSPFLIPLLAGKRTTYSRLESGKSNTAQDDSSLSGSSLGLVSVFQARGNARVAISGSTDIFSNALIKKGGSGNHRFVDDILQWTLQEKAVLREVGHRHYLTSTGEQPEHYRINNEILYEIDLSEYHNNAWHPYSANDVQFEAIMLDPYIRATLNRTQSADTKSTAAYRGNIKLPDRYGTFTFRVNYKRTGLSNIDIKDTVGIWPLRHDEYPRFLSAAYPYYAGSFAMVVGFLALCMAWLWNAEPSKKKNAAKAKSE</sequence>
<dbReference type="Proteomes" id="UP001151518">
    <property type="component" value="Unassembled WGS sequence"/>
</dbReference>
<comment type="function">
    <text evidence="8">Subunit of the oligosaccharyl transferase (OST) complex that catalyzes the initial transfer of a defined glycan (Glc(3)Man(9)GlcNAc(2) in eukaryotes) from the lipid carrier dolichol-pyrophosphate to an asparagine residue within an Asn-X-Ser/Thr consensus motif in nascent polypeptide chains, the first step in protein N-glycosylation. N-glycosylation occurs cotranslationally and the complex associates with the Sec61 complex at the channel-forming translocon complex that mediates protein translocation across the endoplasmic reticulum (ER).</text>
</comment>
<proteinExistence type="inferred from homology"/>
<evidence type="ECO:0000256" key="2">
    <source>
        <dbReference type="ARBA" id="ARBA00004922"/>
    </source>
</evidence>
<name>A0A9W8GDX1_9FUNG</name>
<comment type="subcellular location">
    <subcellularLocation>
        <location evidence="8">Endoplasmic reticulum membrane</location>
        <topology evidence="8">Single-pass type I membrane protein</topology>
    </subcellularLocation>
    <subcellularLocation>
        <location evidence="1">Membrane</location>
        <topology evidence="1">Single-pass type I membrane protein</topology>
    </subcellularLocation>
</comment>
<keyword evidence="5 8" id="KW-0256">Endoplasmic reticulum</keyword>
<dbReference type="InterPro" id="IPR005013">
    <property type="entry name" value="DDOST_48_kDa_subunit"/>
</dbReference>
<dbReference type="InterPro" id="IPR055459">
    <property type="entry name" value="OST48_MD"/>
</dbReference>
<reference evidence="11" key="1">
    <citation type="submission" date="2022-07" db="EMBL/GenBank/DDBJ databases">
        <title>Phylogenomic reconstructions and comparative analyses of Kickxellomycotina fungi.</title>
        <authorList>
            <person name="Reynolds N.K."/>
            <person name="Stajich J.E."/>
            <person name="Barry K."/>
            <person name="Grigoriev I.V."/>
            <person name="Crous P."/>
            <person name="Smith M.E."/>
        </authorList>
    </citation>
    <scope>NUCLEOTIDE SEQUENCE</scope>
    <source>
        <strain evidence="11">NRRL 3115</strain>
    </source>
</reference>
<gene>
    <name evidence="11" type="primary">WBP1</name>
    <name evidence="11" type="ORF">GGI25_000504</name>
</gene>
<evidence type="ECO:0000256" key="5">
    <source>
        <dbReference type="ARBA" id="ARBA00022824"/>
    </source>
</evidence>
<dbReference type="PANTHER" id="PTHR10830">
    <property type="entry name" value="DOLICHYL-DIPHOSPHOOLIGOSACCHARIDE--PROTEIN GLYCOSYLTRANSFERASE 48 KDA SUBUNIT"/>
    <property type="match status" value="1"/>
</dbReference>
<dbReference type="InterPro" id="IPR055457">
    <property type="entry name" value="OST48_N"/>
</dbReference>
<feature type="domain" description="OST48 middle" evidence="10">
    <location>
        <begin position="290"/>
        <end position="433"/>
    </location>
</feature>
<evidence type="ECO:0000259" key="9">
    <source>
        <dbReference type="Pfam" id="PF03345"/>
    </source>
</evidence>
<dbReference type="OrthoDB" id="29105at2759"/>
<dbReference type="Pfam" id="PF03345">
    <property type="entry name" value="OST48_N"/>
    <property type="match status" value="1"/>
</dbReference>
<protein>
    <recommendedName>
        <fullName evidence="8">Dolichyl-diphosphooligosaccharide--protein glycosyltransferase subunit WBP1</fullName>
        <shortName evidence="8">Oligosaccharyl transferase subunit WBP1</shortName>
    </recommendedName>
</protein>
<evidence type="ECO:0000256" key="7">
    <source>
        <dbReference type="ARBA" id="ARBA00023136"/>
    </source>
</evidence>
<dbReference type="GO" id="GO:0016740">
    <property type="term" value="F:transferase activity"/>
    <property type="evidence" value="ECO:0007669"/>
    <property type="project" value="UniProtKB-KW"/>
</dbReference>
<evidence type="ECO:0000313" key="11">
    <source>
        <dbReference type="EMBL" id="KAJ2680531.1"/>
    </source>
</evidence>
<feature type="domain" description="OST48 N-terminal" evidence="9">
    <location>
        <begin position="29"/>
        <end position="276"/>
    </location>
</feature>
<accession>A0A9W8GDX1</accession>
<dbReference type="GO" id="GO:0018279">
    <property type="term" value="P:protein N-linked glycosylation via asparagine"/>
    <property type="evidence" value="ECO:0007669"/>
    <property type="project" value="UniProtKB-UniRule"/>
</dbReference>
<dbReference type="GO" id="GO:0008250">
    <property type="term" value="C:oligosaccharyltransferase complex"/>
    <property type="evidence" value="ECO:0007669"/>
    <property type="project" value="TreeGrafter"/>
</dbReference>
<comment type="subunit">
    <text evidence="8">Component of the oligosaccharyltransferase (OST) complex.</text>
</comment>
<evidence type="ECO:0000259" key="10">
    <source>
        <dbReference type="Pfam" id="PF23358"/>
    </source>
</evidence>